<evidence type="ECO:0000313" key="5">
    <source>
        <dbReference type="EMBL" id="SHK15471.1"/>
    </source>
</evidence>
<protein>
    <recommendedName>
        <fullName evidence="2">Alpha-ribazole phosphatase</fullName>
        <ecNumber evidence="2">3.1.3.73</ecNumber>
    </recommendedName>
</protein>
<dbReference type="Pfam" id="PF00300">
    <property type="entry name" value="His_Phos_1"/>
    <property type="match status" value="1"/>
</dbReference>
<dbReference type="Gene3D" id="3.40.50.1240">
    <property type="entry name" value="Phosphoglycerate mutase-like"/>
    <property type="match status" value="1"/>
</dbReference>
<dbReference type="EMBL" id="FRAD01000015">
    <property type="protein sequence ID" value="SHK15471.1"/>
    <property type="molecule type" value="Genomic_DNA"/>
</dbReference>
<sequence>MNLYLIRHGYTEENEKGTYYGAVDPGLNEKGFIQCEKIKIFMENIAFQKVFCSPLKRAKETAYIVTESHARKDERIRERDFGIFEGKTYEELKDDRYLNIEYEKWCNNWLEYKIPEGESYMEFCQRVYDFMDEVLLKYGDDENILIVTHAGVIKVIYTYIMNKKPELFWKFSSENGDVSMIKYEYGNLFIDYINHFKEE</sequence>
<dbReference type="PANTHER" id="PTHR46517:SF1">
    <property type="entry name" value="FRUCTOSE-2,6-BISPHOSPHATASE TIGAR"/>
    <property type="match status" value="1"/>
</dbReference>
<proteinExistence type="predicted"/>
<dbReference type="SUPFAM" id="SSF53254">
    <property type="entry name" value="Phosphoglycerate mutase-like"/>
    <property type="match status" value="1"/>
</dbReference>
<evidence type="ECO:0000256" key="2">
    <source>
        <dbReference type="NCBIfam" id="TIGR03162"/>
    </source>
</evidence>
<feature type="binding site" evidence="4">
    <location>
        <position position="57"/>
    </location>
    <ligand>
        <name>substrate</name>
    </ligand>
</feature>
<dbReference type="GO" id="GO:0005829">
    <property type="term" value="C:cytosol"/>
    <property type="evidence" value="ECO:0007669"/>
    <property type="project" value="TreeGrafter"/>
</dbReference>
<dbReference type="InterPro" id="IPR051695">
    <property type="entry name" value="Phosphoglycerate_Mutase"/>
</dbReference>
<dbReference type="NCBIfam" id="TIGR03162">
    <property type="entry name" value="ribazole_cobC"/>
    <property type="match status" value="1"/>
</dbReference>
<evidence type="ECO:0000313" key="6">
    <source>
        <dbReference type="Proteomes" id="UP000183952"/>
    </source>
</evidence>
<feature type="binding site" evidence="4">
    <location>
        <begin position="7"/>
        <end position="14"/>
    </location>
    <ligand>
        <name>substrate</name>
    </ligand>
</feature>
<dbReference type="InterPro" id="IPR017578">
    <property type="entry name" value="Ribazole_CobC"/>
</dbReference>
<dbReference type="GO" id="GO:0009236">
    <property type="term" value="P:cobalamin biosynthetic process"/>
    <property type="evidence" value="ECO:0007669"/>
    <property type="project" value="UniProtKB-UniRule"/>
</dbReference>
<dbReference type="GO" id="GO:0043755">
    <property type="term" value="F:alpha-ribazole phosphatase activity"/>
    <property type="evidence" value="ECO:0007669"/>
    <property type="project" value="UniProtKB-UniRule"/>
</dbReference>
<dbReference type="OrthoDB" id="7925971at2"/>
<name>A0A1M6Q5K5_9CLOT</name>
<dbReference type="SMART" id="SM00855">
    <property type="entry name" value="PGAM"/>
    <property type="match status" value="1"/>
</dbReference>
<dbReference type="GO" id="GO:0043456">
    <property type="term" value="P:regulation of pentose-phosphate shunt"/>
    <property type="evidence" value="ECO:0007669"/>
    <property type="project" value="TreeGrafter"/>
</dbReference>
<evidence type="ECO:0000256" key="1">
    <source>
        <dbReference type="ARBA" id="ARBA00022801"/>
    </source>
</evidence>
<dbReference type="GO" id="GO:0004331">
    <property type="term" value="F:fructose-2,6-bisphosphate 2-phosphatase activity"/>
    <property type="evidence" value="ECO:0007669"/>
    <property type="project" value="TreeGrafter"/>
</dbReference>
<gene>
    <name evidence="5" type="ORF">SAMN02745248_01905</name>
</gene>
<dbReference type="EC" id="3.1.3.73" evidence="2"/>
<dbReference type="PIRSF" id="PIRSF000709">
    <property type="entry name" value="6PFK_2-Ptase"/>
    <property type="match status" value="1"/>
</dbReference>
<feature type="active site" description="Proton donor/acceptor" evidence="3">
    <location>
        <position position="78"/>
    </location>
</feature>
<dbReference type="GO" id="GO:0045820">
    <property type="term" value="P:negative regulation of glycolytic process"/>
    <property type="evidence" value="ECO:0007669"/>
    <property type="project" value="TreeGrafter"/>
</dbReference>
<dbReference type="InterPro" id="IPR029033">
    <property type="entry name" value="His_PPase_superfam"/>
</dbReference>
<organism evidence="5 6">
    <name type="scientific">Hathewaya proteolytica DSM 3090</name>
    <dbReference type="NCBI Taxonomy" id="1121331"/>
    <lineage>
        <taxon>Bacteria</taxon>
        <taxon>Bacillati</taxon>
        <taxon>Bacillota</taxon>
        <taxon>Clostridia</taxon>
        <taxon>Eubacteriales</taxon>
        <taxon>Clostridiaceae</taxon>
        <taxon>Hathewaya</taxon>
    </lineage>
</organism>
<dbReference type="AlphaFoldDB" id="A0A1M6Q5K5"/>
<reference evidence="5 6" key="1">
    <citation type="submission" date="2016-11" db="EMBL/GenBank/DDBJ databases">
        <authorList>
            <person name="Jaros S."/>
            <person name="Januszkiewicz K."/>
            <person name="Wedrychowicz H."/>
        </authorList>
    </citation>
    <scope>NUCLEOTIDE SEQUENCE [LARGE SCALE GENOMIC DNA]</scope>
    <source>
        <strain evidence="5 6">DSM 3090</strain>
    </source>
</reference>
<dbReference type="InterPro" id="IPR013078">
    <property type="entry name" value="His_Pase_superF_clade-1"/>
</dbReference>
<dbReference type="Proteomes" id="UP000183952">
    <property type="component" value="Unassembled WGS sequence"/>
</dbReference>
<dbReference type="CDD" id="cd07067">
    <property type="entry name" value="HP_PGM_like"/>
    <property type="match status" value="1"/>
</dbReference>
<keyword evidence="1" id="KW-0378">Hydrolase</keyword>
<dbReference type="STRING" id="1121331.SAMN02745248_01905"/>
<feature type="active site" description="Tele-phosphohistidine intermediate" evidence="3">
    <location>
        <position position="8"/>
    </location>
</feature>
<dbReference type="PANTHER" id="PTHR46517">
    <property type="entry name" value="FRUCTOSE-2,6-BISPHOSPHATASE TIGAR"/>
    <property type="match status" value="1"/>
</dbReference>
<evidence type="ECO:0000256" key="3">
    <source>
        <dbReference type="PIRSR" id="PIRSR613078-1"/>
    </source>
</evidence>
<evidence type="ECO:0000256" key="4">
    <source>
        <dbReference type="PIRSR" id="PIRSR613078-2"/>
    </source>
</evidence>
<dbReference type="RefSeq" id="WP_072903861.1">
    <property type="nucleotide sequence ID" value="NZ_FRAD01000015.1"/>
</dbReference>
<keyword evidence="6" id="KW-1185">Reference proteome</keyword>
<accession>A0A1M6Q5K5</accession>